<dbReference type="Proteomes" id="UP001596108">
    <property type="component" value="Unassembled WGS sequence"/>
</dbReference>
<dbReference type="EMBL" id="JBHSNC010000051">
    <property type="protein sequence ID" value="MFC5531189.1"/>
    <property type="molecule type" value="Genomic_DNA"/>
</dbReference>
<evidence type="ECO:0000256" key="1">
    <source>
        <dbReference type="ARBA" id="ARBA00004651"/>
    </source>
</evidence>
<evidence type="ECO:0000256" key="5">
    <source>
        <dbReference type="ARBA" id="ARBA00022989"/>
    </source>
</evidence>
<feature type="transmembrane region" description="Helical" evidence="7">
    <location>
        <begin position="261"/>
        <end position="280"/>
    </location>
</feature>
<dbReference type="RefSeq" id="WP_378113132.1">
    <property type="nucleotide sequence ID" value="NZ_JBHSNC010000051.1"/>
</dbReference>
<evidence type="ECO:0000256" key="7">
    <source>
        <dbReference type="RuleBase" id="RU363032"/>
    </source>
</evidence>
<evidence type="ECO:0000256" key="6">
    <source>
        <dbReference type="ARBA" id="ARBA00023136"/>
    </source>
</evidence>
<reference evidence="10" key="1">
    <citation type="journal article" date="2019" name="Int. J. Syst. Evol. Microbiol.">
        <title>The Global Catalogue of Microorganisms (GCM) 10K type strain sequencing project: providing services to taxonomists for standard genome sequencing and annotation.</title>
        <authorList>
            <consortium name="The Broad Institute Genomics Platform"/>
            <consortium name="The Broad Institute Genome Sequencing Center for Infectious Disease"/>
            <person name="Wu L."/>
            <person name="Ma J."/>
        </authorList>
    </citation>
    <scope>NUCLEOTIDE SEQUENCE [LARGE SCALE GENOMIC DNA]</scope>
    <source>
        <strain evidence="10">CGMCC 1.18578</strain>
    </source>
</reference>
<dbReference type="InterPro" id="IPR035906">
    <property type="entry name" value="MetI-like_sf"/>
</dbReference>
<evidence type="ECO:0000259" key="8">
    <source>
        <dbReference type="PROSITE" id="PS50928"/>
    </source>
</evidence>
<keyword evidence="5 7" id="KW-1133">Transmembrane helix</keyword>
<dbReference type="CDD" id="cd06261">
    <property type="entry name" value="TM_PBP2"/>
    <property type="match status" value="1"/>
</dbReference>
<gene>
    <name evidence="9" type="ORF">ACFPQ4_17350</name>
</gene>
<feature type="transmembrane region" description="Helical" evidence="7">
    <location>
        <begin position="12"/>
        <end position="32"/>
    </location>
</feature>
<feature type="transmembrane region" description="Helical" evidence="7">
    <location>
        <begin position="183"/>
        <end position="208"/>
    </location>
</feature>
<dbReference type="Gene3D" id="1.10.3720.10">
    <property type="entry name" value="MetI-like"/>
    <property type="match status" value="1"/>
</dbReference>
<feature type="transmembrane region" description="Helical" evidence="7">
    <location>
        <begin position="110"/>
        <end position="129"/>
    </location>
</feature>
<evidence type="ECO:0000256" key="4">
    <source>
        <dbReference type="ARBA" id="ARBA00022692"/>
    </source>
</evidence>
<evidence type="ECO:0000256" key="3">
    <source>
        <dbReference type="ARBA" id="ARBA00022475"/>
    </source>
</evidence>
<comment type="caution">
    <text evidence="9">The sequence shown here is derived from an EMBL/GenBank/DDBJ whole genome shotgun (WGS) entry which is preliminary data.</text>
</comment>
<dbReference type="InterPro" id="IPR000515">
    <property type="entry name" value="MetI-like"/>
</dbReference>
<proteinExistence type="inferred from homology"/>
<dbReference type="SUPFAM" id="SSF161098">
    <property type="entry name" value="MetI-like"/>
    <property type="match status" value="1"/>
</dbReference>
<feature type="transmembrane region" description="Helical" evidence="7">
    <location>
        <begin position="141"/>
        <end position="162"/>
    </location>
</feature>
<keyword evidence="4 7" id="KW-0812">Transmembrane</keyword>
<evidence type="ECO:0000256" key="2">
    <source>
        <dbReference type="ARBA" id="ARBA00022448"/>
    </source>
</evidence>
<keyword evidence="3" id="KW-1003">Cell membrane</keyword>
<dbReference type="PANTHER" id="PTHR43744:SF9">
    <property type="entry name" value="POLYGALACTURONAN_RHAMNOGALACTURONAN TRANSPORT SYSTEM PERMEASE PROTEIN YTCP"/>
    <property type="match status" value="1"/>
</dbReference>
<evidence type="ECO:0000313" key="10">
    <source>
        <dbReference type="Proteomes" id="UP001596108"/>
    </source>
</evidence>
<feature type="transmembrane region" description="Helical" evidence="7">
    <location>
        <begin position="76"/>
        <end position="98"/>
    </location>
</feature>
<dbReference type="Pfam" id="PF00528">
    <property type="entry name" value="BPD_transp_1"/>
    <property type="match status" value="1"/>
</dbReference>
<feature type="domain" description="ABC transmembrane type-1" evidence="8">
    <location>
        <begin position="75"/>
        <end position="280"/>
    </location>
</feature>
<sequence length="295" mass="33350">MRNQRAWQDIAFSGANYTLLAALGFFTLFPFWNLFSISLNDALDTLKGGIYFYPRHFTLTNYEIIFRNDSLVHATFISVARTVVGTALGVIATAMLAYSLSRKTFVMRKPFNIILVFTLFVNAGLLPSYLLIRDLGLMNHFAVYIVPALISAYNVIIVRSYFEQLPDGIVESATIDGANDYQVLFRIVMPVSMPVIATITLFIAVVHWNSWFDNYLYTSGTESLNTLQFELQKILLQSANELVASGNSLSSQQLRTNPETIRASMTMVVTLPILFVYPFLQRFFVKGIMFASMKE</sequence>
<comment type="subcellular location">
    <subcellularLocation>
        <location evidence="1 7">Cell membrane</location>
        <topology evidence="1 7">Multi-pass membrane protein</topology>
    </subcellularLocation>
</comment>
<accession>A0ABW0R793</accession>
<dbReference type="PANTHER" id="PTHR43744">
    <property type="entry name" value="ABC TRANSPORTER PERMEASE PROTEIN MG189-RELATED-RELATED"/>
    <property type="match status" value="1"/>
</dbReference>
<keyword evidence="10" id="KW-1185">Reference proteome</keyword>
<name>A0ABW0R793_9BACL</name>
<keyword evidence="2 7" id="KW-0813">Transport</keyword>
<comment type="similarity">
    <text evidence="7">Belongs to the binding-protein-dependent transport system permease family.</text>
</comment>
<keyword evidence="6 7" id="KW-0472">Membrane</keyword>
<organism evidence="9 10">
    <name type="scientific">Cohnella yongneupensis</name>
    <dbReference type="NCBI Taxonomy" id="425006"/>
    <lineage>
        <taxon>Bacteria</taxon>
        <taxon>Bacillati</taxon>
        <taxon>Bacillota</taxon>
        <taxon>Bacilli</taxon>
        <taxon>Bacillales</taxon>
        <taxon>Paenibacillaceae</taxon>
        <taxon>Cohnella</taxon>
    </lineage>
</organism>
<evidence type="ECO:0000313" key="9">
    <source>
        <dbReference type="EMBL" id="MFC5531189.1"/>
    </source>
</evidence>
<dbReference type="PROSITE" id="PS50928">
    <property type="entry name" value="ABC_TM1"/>
    <property type="match status" value="1"/>
</dbReference>
<protein>
    <submittedName>
        <fullName evidence="9">Carbohydrate ABC transporter permease</fullName>
    </submittedName>
</protein>